<dbReference type="Proteomes" id="UP001153269">
    <property type="component" value="Unassembled WGS sequence"/>
</dbReference>
<accession>A0A9N7UC42</accession>
<reference evidence="2" key="1">
    <citation type="submission" date="2020-03" db="EMBL/GenBank/DDBJ databases">
        <authorList>
            <person name="Weist P."/>
        </authorList>
    </citation>
    <scope>NUCLEOTIDE SEQUENCE</scope>
</reference>
<evidence type="ECO:0000313" key="2">
    <source>
        <dbReference type="EMBL" id="CAB1428155.1"/>
    </source>
</evidence>
<dbReference type="PROSITE" id="PS51257">
    <property type="entry name" value="PROKAR_LIPOPROTEIN"/>
    <property type="match status" value="1"/>
</dbReference>
<sequence length="144" mass="15745">MKLRTLRRTSHTGQTQDVGCSAVGGVSPGVGSSCNVSCDLITTAAMTPHTEPPPRNHEASGLKDRDDGREQQRRHRVSSFASCSTITHFITINRQPYGNTAVTAGETSVHLCGRSSDGQQLSFFMCFLLSRERQNQEERESTSC</sequence>
<dbReference type="EMBL" id="CADEAL010001025">
    <property type="protein sequence ID" value="CAB1428155.1"/>
    <property type="molecule type" value="Genomic_DNA"/>
</dbReference>
<dbReference type="AlphaFoldDB" id="A0A9N7UC42"/>
<organism evidence="2 3">
    <name type="scientific">Pleuronectes platessa</name>
    <name type="common">European plaice</name>
    <dbReference type="NCBI Taxonomy" id="8262"/>
    <lineage>
        <taxon>Eukaryota</taxon>
        <taxon>Metazoa</taxon>
        <taxon>Chordata</taxon>
        <taxon>Craniata</taxon>
        <taxon>Vertebrata</taxon>
        <taxon>Euteleostomi</taxon>
        <taxon>Actinopterygii</taxon>
        <taxon>Neopterygii</taxon>
        <taxon>Teleostei</taxon>
        <taxon>Neoteleostei</taxon>
        <taxon>Acanthomorphata</taxon>
        <taxon>Carangaria</taxon>
        <taxon>Pleuronectiformes</taxon>
        <taxon>Pleuronectoidei</taxon>
        <taxon>Pleuronectidae</taxon>
        <taxon>Pleuronectes</taxon>
    </lineage>
</organism>
<protein>
    <submittedName>
        <fullName evidence="2">Uncharacterized protein</fullName>
    </submittedName>
</protein>
<proteinExistence type="predicted"/>
<feature type="region of interest" description="Disordered" evidence="1">
    <location>
        <begin position="45"/>
        <end position="77"/>
    </location>
</feature>
<evidence type="ECO:0000313" key="3">
    <source>
        <dbReference type="Proteomes" id="UP001153269"/>
    </source>
</evidence>
<comment type="caution">
    <text evidence="2">The sequence shown here is derived from an EMBL/GenBank/DDBJ whole genome shotgun (WGS) entry which is preliminary data.</text>
</comment>
<gene>
    <name evidence="2" type="ORF">PLEPLA_LOCUS16120</name>
</gene>
<name>A0A9N7UC42_PLEPL</name>
<feature type="compositionally biased region" description="Basic and acidic residues" evidence="1">
    <location>
        <begin position="52"/>
        <end position="71"/>
    </location>
</feature>
<keyword evidence="3" id="KW-1185">Reference proteome</keyword>
<evidence type="ECO:0000256" key="1">
    <source>
        <dbReference type="SAM" id="MobiDB-lite"/>
    </source>
</evidence>